<evidence type="ECO:0000256" key="1">
    <source>
        <dbReference type="SAM" id="Phobius"/>
    </source>
</evidence>
<evidence type="ECO:0000313" key="3">
    <source>
        <dbReference type="Proteomes" id="UP000837803"/>
    </source>
</evidence>
<organism evidence="2 3">
    <name type="scientific">Neolewinella maritima</name>
    <dbReference type="NCBI Taxonomy" id="1383882"/>
    <lineage>
        <taxon>Bacteria</taxon>
        <taxon>Pseudomonadati</taxon>
        <taxon>Bacteroidota</taxon>
        <taxon>Saprospiria</taxon>
        <taxon>Saprospirales</taxon>
        <taxon>Lewinellaceae</taxon>
        <taxon>Neolewinella</taxon>
    </lineage>
</organism>
<keyword evidence="3" id="KW-1185">Reference proteome</keyword>
<feature type="transmembrane region" description="Helical" evidence="1">
    <location>
        <begin position="7"/>
        <end position="28"/>
    </location>
</feature>
<dbReference type="Proteomes" id="UP000837803">
    <property type="component" value="Unassembled WGS sequence"/>
</dbReference>
<gene>
    <name evidence="2" type="ORF">LEM8419_03525</name>
</gene>
<reference evidence="2" key="1">
    <citation type="submission" date="2021-12" db="EMBL/GenBank/DDBJ databases">
        <authorList>
            <person name="Rodrigo-Torres L."/>
            <person name="Arahal R. D."/>
            <person name="Lucena T."/>
        </authorList>
    </citation>
    <scope>NUCLEOTIDE SEQUENCE</scope>
    <source>
        <strain evidence="2">CECT 8419</strain>
    </source>
</reference>
<name>A0ABN8FBD7_9BACT</name>
<protein>
    <submittedName>
        <fullName evidence="2">Uncharacterized protein</fullName>
    </submittedName>
</protein>
<comment type="caution">
    <text evidence="2">The sequence shown here is derived from an EMBL/GenBank/DDBJ whole genome shotgun (WGS) entry which is preliminary data.</text>
</comment>
<accession>A0ABN8FBD7</accession>
<dbReference type="EMBL" id="CAKLPZ010000007">
    <property type="protein sequence ID" value="CAH1002653.1"/>
    <property type="molecule type" value="Genomic_DNA"/>
</dbReference>
<keyword evidence="1" id="KW-0472">Membrane</keyword>
<keyword evidence="1" id="KW-1133">Transmembrane helix</keyword>
<evidence type="ECO:0000313" key="2">
    <source>
        <dbReference type="EMBL" id="CAH1002653.1"/>
    </source>
</evidence>
<sequence length="34" mass="3959">MTHKYHFKIFFFTALFLSALVLAAGWVWGLTDLL</sequence>
<keyword evidence="1" id="KW-0812">Transmembrane</keyword>
<proteinExistence type="predicted"/>